<feature type="region of interest" description="Disordered" evidence="1">
    <location>
        <begin position="818"/>
        <end position="845"/>
    </location>
</feature>
<dbReference type="InterPro" id="IPR033337">
    <property type="entry name" value="TORTIFOLIA1/SINE1-2"/>
</dbReference>
<keyword evidence="5" id="KW-1185">Reference proteome</keyword>
<proteinExistence type="predicted"/>
<dbReference type="SUPFAM" id="SSF48371">
    <property type="entry name" value="ARM repeat"/>
    <property type="match status" value="1"/>
</dbReference>
<dbReference type="InterPro" id="IPR057600">
    <property type="entry name" value="TORTIFOLIA1/SINE1-2_N"/>
</dbReference>
<evidence type="ECO:0000313" key="5">
    <source>
        <dbReference type="Proteomes" id="UP000708148"/>
    </source>
</evidence>
<dbReference type="AlphaFoldDB" id="A0A8S1J2U5"/>
<feature type="region of interest" description="Disordered" evidence="1">
    <location>
        <begin position="639"/>
        <end position="676"/>
    </location>
</feature>
<dbReference type="OrthoDB" id="552366at2759"/>
<feature type="domain" description="TORTIFOLIA1/SINE1-2 N-terminal" evidence="3">
    <location>
        <begin position="23"/>
        <end position="211"/>
    </location>
</feature>
<protein>
    <recommendedName>
        <fullName evidence="6">Armadillo-type protein</fullName>
    </recommendedName>
</protein>
<evidence type="ECO:0000256" key="1">
    <source>
        <dbReference type="SAM" id="MobiDB-lite"/>
    </source>
</evidence>
<dbReference type="Proteomes" id="UP000708148">
    <property type="component" value="Unassembled WGS sequence"/>
</dbReference>
<reference evidence="4" key="1">
    <citation type="submission" date="2020-12" db="EMBL/GenBank/DDBJ databases">
        <authorList>
            <person name="Iha C."/>
        </authorList>
    </citation>
    <scope>NUCLEOTIDE SEQUENCE</scope>
</reference>
<dbReference type="GO" id="GO:0008017">
    <property type="term" value="F:microtubule binding"/>
    <property type="evidence" value="ECO:0007669"/>
    <property type="project" value="InterPro"/>
</dbReference>
<dbReference type="InterPro" id="IPR011989">
    <property type="entry name" value="ARM-like"/>
</dbReference>
<sequence>MAGEQRQPGSPDLSPRTRRHRRKERILQCLTRLGERDTQRPAYEELMGIIHELDLDGLSTLVSSVCQGKEQRPFARKECIKLFCSLCDEECPVRSAALQHPHLTRIVKHLRASFQDPDIGVQETAADVLGYLAANIADFSGGLLTGDSTNVIVRNIFEALQDPKKDAQLSASTALLRVAPSVGPMSKDYVKELLRCFKSNGFHAKSVLVSALAGWDYESGFPRGLFKNSTPSFKPYMNHIMGNPASASTSGNGLLSFLSSKEWTLRKACADALRAVVVVLGPEVDEQRGGMEGQKLSHRIRKALNQYRFDKVKPARDSILEALQAVHILQKYQTPDQSEEWLDFYLEEAAKAPTAGKCIRYIGSDDNEAEITPLQKAKKGKALSALRANSAGLRATRRLCPTSNGRHGFLRRGTSNGAVVPLCELAGSQGNIAFDGGVLSVHSMSENPRRLEWDILGPRKVEPAVMGVVASQNGRMSPGFGRQSAMDPNSALYETFKKAGAEEDVVATPQNSPPQMDTPEPESPSPRSDAIVDEDAVELGSANGDMNGEEQGCMPECQDDVQDRTEWAADSQMSIVADRLEVMERQQSRLFEMVSSLSNKIDTSVIGLQSEVTYLQQMVADFQDHMNAMGEGIRRAITPELGNGRAPSTSPSPPQRPQEAAAPQATANNVRSNCSTPSMQNLDAAYTEAMASPNNDLMLLRLLQRTGPILPELAPSTFNQLLRSFHLLLSEGTAIARILPWLWQLAEPENAACAQQVPEELKEKLIEVIGVLALEATDHQTTEQLKALESRLLSCWNQGNPMAYGAAASLQVASMNGGGLPPLKNRPPVPPHTAPNAQSRQSWLQSSAEGLDALKAQFSGMDARQAQR</sequence>
<name>A0A8S1J2U5_9CHLO</name>
<dbReference type="PANTHER" id="PTHR31355:SF7">
    <property type="entry name" value="MICROTUBULE-ASSOCIATED PROTEIN TORTIFOLIA1"/>
    <property type="match status" value="1"/>
</dbReference>
<evidence type="ECO:0000313" key="4">
    <source>
        <dbReference type="EMBL" id="CAD7701477.1"/>
    </source>
</evidence>
<feature type="region of interest" description="Disordered" evidence="1">
    <location>
        <begin position="1"/>
        <end position="21"/>
    </location>
</feature>
<gene>
    <name evidence="4" type="ORF">OSTQU699_LOCUS6836</name>
</gene>
<dbReference type="Gene3D" id="1.25.10.10">
    <property type="entry name" value="Leucine-rich Repeat Variant"/>
    <property type="match status" value="1"/>
</dbReference>
<dbReference type="EMBL" id="CAJHUC010001549">
    <property type="protein sequence ID" value="CAD7701477.1"/>
    <property type="molecule type" value="Genomic_DNA"/>
</dbReference>
<organism evidence="4 5">
    <name type="scientific">Ostreobium quekettii</name>
    <dbReference type="NCBI Taxonomy" id="121088"/>
    <lineage>
        <taxon>Eukaryota</taxon>
        <taxon>Viridiplantae</taxon>
        <taxon>Chlorophyta</taxon>
        <taxon>core chlorophytes</taxon>
        <taxon>Ulvophyceae</taxon>
        <taxon>TCBD clade</taxon>
        <taxon>Bryopsidales</taxon>
        <taxon>Ostreobineae</taxon>
        <taxon>Ostreobiaceae</taxon>
        <taxon>Ostreobium</taxon>
    </lineage>
</organism>
<dbReference type="InterPro" id="IPR016024">
    <property type="entry name" value="ARM-type_fold"/>
</dbReference>
<feature type="compositionally biased region" description="Polar residues" evidence="1">
    <location>
        <begin position="835"/>
        <end position="845"/>
    </location>
</feature>
<feature type="region of interest" description="Disordered" evidence="1">
    <location>
        <begin position="505"/>
        <end position="529"/>
    </location>
</feature>
<feature type="compositionally biased region" description="Low complexity" evidence="1">
    <location>
        <begin position="657"/>
        <end position="667"/>
    </location>
</feature>
<feature type="domain" description="TORTIFOLIA1/TORL1-2 C-terminal" evidence="2">
    <location>
        <begin position="680"/>
        <end position="796"/>
    </location>
</feature>
<dbReference type="GO" id="GO:0005874">
    <property type="term" value="C:microtubule"/>
    <property type="evidence" value="ECO:0007669"/>
    <property type="project" value="InterPro"/>
</dbReference>
<dbReference type="InterPro" id="IPR057599">
    <property type="entry name" value="TORTIFOLIA1/TORL1-2_C"/>
</dbReference>
<evidence type="ECO:0008006" key="6">
    <source>
        <dbReference type="Google" id="ProtNLM"/>
    </source>
</evidence>
<evidence type="ECO:0000259" key="3">
    <source>
        <dbReference type="Pfam" id="PF24714"/>
    </source>
</evidence>
<evidence type="ECO:0000259" key="2">
    <source>
        <dbReference type="Pfam" id="PF24713"/>
    </source>
</evidence>
<comment type="caution">
    <text evidence="4">The sequence shown here is derived from an EMBL/GenBank/DDBJ whole genome shotgun (WGS) entry which is preliminary data.</text>
</comment>
<dbReference type="Pfam" id="PF24713">
    <property type="entry name" value="TOR1L1_C"/>
    <property type="match status" value="1"/>
</dbReference>
<dbReference type="Pfam" id="PF24714">
    <property type="entry name" value="TOR1L1_N"/>
    <property type="match status" value="1"/>
</dbReference>
<accession>A0A8S1J2U5</accession>
<dbReference type="PANTHER" id="PTHR31355">
    <property type="entry name" value="MICROTUBULE-ASSOCIATED PROTEIN TORTIFOLIA1"/>
    <property type="match status" value="1"/>
</dbReference>
<feature type="compositionally biased region" description="Pro residues" evidence="1">
    <location>
        <begin position="824"/>
        <end position="833"/>
    </location>
</feature>